<gene>
    <name evidence="3" type="ORF">DKT77_05860</name>
</gene>
<reference evidence="3 4" key="1">
    <citation type="submission" date="2018-05" db="EMBL/GenBank/DDBJ databases">
        <title>Rhodobacteraceae gen. nov., sp. nov. isolated from sea water.</title>
        <authorList>
            <person name="Ren Y."/>
        </authorList>
    </citation>
    <scope>NUCLEOTIDE SEQUENCE [LARGE SCALE GENOMIC DNA]</scope>
    <source>
        <strain evidence="3 4">TG-679</strain>
    </source>
</reference>
<evidence type="ECO:0000313" key="4">
    <source>
        <dbReference type="Proteomes" id="UP000245680"/>
    </source>
</evidence>
<name>A0A2V2LJS5_9RHOB</name>
<feature type="chain" id="PRO_5016172606" description="Lipid/polyisoprenoid-binding YceI-like domain-containing protein" evidence="1">
    <location>
        <begin position="21"/>
        <end position="195"/>
    </location>
</feature>
<organism evidence="3 4">
    <name type="scientific">Meridianimarinicoccus roseus</name>
    <dbReference type="NCBI Taxonomy" id="2072018"/>
    <lineage>
        <taxon>Bacteria</taxon>
        <taxon>Pseudomonadati</taxon>
        <taxon>Pseudomonadota</taxon>
        <taxon>Alphaproteobacteria</taxon>
        <taxon>Rhodobacterales</taxon>
        <taxon>Paracoccaceae</taxon>
        <taxon>Meridianimarinicoccus</taxon>
    </lineage>
</organism>
<dbReference type="OrthoDB" id="9811006at2"/>
<feature type="domain" description="Lipid/polyisoprenoid-binding YceI-like" evidence="2">
    <location>
        <begin position="24"/>
        <end position="189"/>
    </location>
</feature>
<dbReference type="RefSeq" id="WP_109810788.1">
    <property type="nucleotide sequence ID" value="NZ_QGKU01000026.1"/>
</dbReference>
<dbReference type="PANTHER" id="PTHR34406">
    <property type="entry name" value="PROTEIN YCEI"/>
    <property type="match status" value="1"/>
</dbReference>
<evidence type="ECO:0000313" key="3">
    <source>
        <dbReference type="EMBL" id="PWR03387.1"/>
    </source>
</evidence>
<dbReference type="AlphaFoldDB" id="A0A2V2LJS5"/>
<dbReference type="Proteomes" id="UP000245680">
    <property type="component" value="Unassembled WGS sequence"/>
</dbReference>
<feature type="signal peptide" evidence="1">
    <location>
        <begin position="1"/>
        <end position="20"/>
    </location>
</feature>
<sequence>MKSTLVAAALGLGLATTAVAEPVEYTLDSSHSQVVFNYDHLGFSTTYGMFSGFSGTIQFDEADPAASSVNVSMPVTSMFTGWEARDEHFMGADFFDAAGTDEQVTFVSTGIEVTGENTALITGDLTLNGVTKQVVLDTVLNKADTHPMANTPWLGFNATTTLLRSDYGVDMFAPYVSDEVEVFISIEAQQAAEKS</sequence>
<evidence type="ECO:0000259" key="2">
    <source>
        <dbReference type="SMART" id="SM00867"/>
    </source>
</evidence>
<dbReference type="InterPro" id="IPR036761">
    <property type="entry name" value="TTHA0802/YceI-like_sf"/>
</dbReference>
<keyword evidence="1" id="KW-0732">Signal</keyword>
<evidence type="ECO:0000256" key="1">
    <source>
        <dbReference type="SAM" id="SignalP"/>
    </source>
</evidence>
<dbReference type="EMBL" id="QGKU01000026">
    <property type="protein sequence ID" value="PWR03387.1"/>
    <property type="molecule type" value="Genomic_DNA"/>
</dbReference>
<comment type="caution">
    <text evidence="3">The sequence shown here is derived from an EMBL/GenBank/DDBJ whole genome shotgun (WGS) entry which is preliminary data.</text>
</comment>
<protein>
    <recommendedName>
        <fullName evidence="2">Lipid/polyisoprenoid-binding YceI-like domain-containing protein</fullName>
    </recommendedName>
</protein>
<dbReference type="PANTHER" id="PTHR34406:SF1">
    <property type="entry name" value="PROTEIN YCEI"/>
    <property type="match status" value="1"/>
</dbReference>
<keyword evidence="4" id="KW-1185">Reference proteome</keyword>
<dbReference type="SUPFAM" id="SSF101874">
    <property type="entry name" value="YceI-like"/>
    <property type="match status" value="1"/>
</dbReference>
<proteinExistence type="predicted"/>
<dbReference type="Gene3D" id="2.40.128.110">
    <property type="entry name" value="Lipid/polyisoprenoid-binding, YceI-like"/>
    <property type="match status" value="1"/>
</dbReference>
<dbReference type="Pfam" id="PF04264">
    <property type="entry name" value="YceI"/>
    <property type="match status" value="1"/>
</dbReference>
<dbReference type="InterPro" id="IPR007372">
    <property type="entry name" value="Lipid/polyisoprenoid-bd_YceI"/>
</dbReference>
<accession>A0A2V2LJS5</accession>
<dbReference type="SMART" id="SM00867">
    <property type="entry name" value="YceI"/>
    <property type="match status" value="1"/>
</dbReference>